<dbReference type="EMBL" id="NXEJ01000002">
    <property type="protein sequence ID" value="POO53656.1"/>
    <property type="molecule type" value="Genomic_DNA"/>
</dbReference>
<protein>
    <recommendedName>
        <fullName evidence="2">YcxB-like C-terminal domain-containing protein</fullName>
    </recommendedName>
</protein>
<gene>
    <name evidence="3" type="ORF">CPJ18_05480</name>
</gene>
<dbReference type="InterPro" id="IPR025588">
    <property type="entry name" value="YcxB-like_C"/>
</dbReference>
<evidence type="ECO:0000313" key="3">
    <source>
        <dbReference type="EMBL" id="POO53656.1"/>
    </source>
</evidence>
<keyword evidence="1" id="KW-1133">Transmembrane helix</keyword>
<accession>A0AAE5S187</accession>
<keyword evidence="1" id="KW-0812">Transmembrane</keyword>
<feature type="domain" description="YcxB-like C-terminal" evidence="2">
    <location>
        <begin position="104"/>
        <end position="162"/>
    </location>
</feature>
<dbReference type="AlphaFoldDB" id="A0AAE5S187"/>
<evidence type="ECO:0000256" key="1">
    <source>
        <dbReference type="SAM" id="Phobius"/>
    </source>
</evidence>
<keyword evidence="1" id="KW-0472">Membrane</keyword>
<proteinExistence type="predicted"/>
<name>A0AAE5S187_9HYPH</name>
<feature type="transmembrane region" description="Helical" evidence="1">
    <location>
        <begin position="33"/>
        <end position="51"/>
    </location>
</feature>
<dbReference type="Proteomes" id="UP000237447">
    <property type="component" value="Unassembled WGS sequence"/>
</dbReference>
<sequence>MQMCDPKPICYRLTEEEFAKATDNFRRQGKKNYLICFLFFLGLIAFVNWQSRPSDGFDLFITNLTIIPSIIIVIYILNRLGKKKTIKNFRNSPFSKLDLTTEWDNAALSIRHSNGFQRYEWVNFRGWSEDQTMLTLFFGPNLYIPLPKRAFNDGQESDLKSQIRSAGLKELRLMPF</sequence>
<reference evidence="3 4" key="1">
    <citation type="journal article" date="2018" name="Syst. Appl. Microbiol.">
        <title>Agrobacterium rosae sp. nov., isolated from galls on different agricultural crops.</title>
        <authorList>
            <person name="Kuzmanovic N."/>
            <person name="Pulawska J."/>
            <person name="Smalla K."/>
            <person name="Nesme X."/>
        </authorList>
    </citation>
    <scope>NUCLEOTIDE SEQUENCE [LARGE SCALE GENOMIC DNA]</scope>
    <source>
        <strain evidence="3 4">NCPPB 1650</strain>
    </source>
</reference>
<evidence type="ECO:0000259" key="2">
    <source>
        <dbReference type="Pfam" id="PF14317"/>
    </source>
</evidence>
<dbReference type="Pfam" id="PF14317">
    <property type="entry name" value="YcxB"/>
    <property type="match status" value="1"/>
</dbReference>
<organism evidence="3 4">
    <name type="scientific">Agrobacterium rosae</name>
    <dbReference type="NCBI Taxonomy" id="1972867"/>
    <lineage>
        <taxon>Bacteria</taxon>
        <taxon>Pseudomonadati</taxon>
        <taxon>Pseudomonadota</taxon>
        <taxon>Alphaproteobacteria</taxon>
        <taxon>Hyphomicrobiales</taxon>
        <taxon>Rhizobiaceae</taxon>
        <taxon>Rhizobium/Agrobacterium group</taxon>
        <taxon>Agrobacterium</taxon>
    </lineage>
</organism>
<comment type="caution">
    <text evidence="3">The sequence shown here is derived from an EMBL/GenBank/DDBJ whole genome shotgun (WGS) entry which is preliminary data.</text>
</comment>
<feature type="transmembrane region" description="Helical" evidence="1">
    <location>
        <begin position="57"/>
        <end position="77"/>
    </location>
</feature>
<evidence type="ECO:0000313" key="4">
    <source>
        <dbReference type="Proteomes" id="UP000237447"/>
    </source>
</evidence>